<feature type="domain" description="HTH cro/C1-type" evidence="1">
    <location>
        <begin position="30"/>
        <end position="84"/>
    </location>
</feature>
<dbReference type="CDD" id="cd00093">
    <property type="entry name" value="HTH_XRE"/>
    <property type="match status" value="1"/>
</dbReference>
<dbReference type="InterPro" id="IPR001387">
    <property type="entry name" value="Cro/C1-type_HTH"/>
</dbReference>
<dbReference type="InterPro" id="IPR010982">
    <property type="entry name" value="Lambda_DNA-bd_dom_sf"/>
</dbReference>
<dbReference type="EMBL" id="NNRN01000029">
    <property type="protein sequence ID" value="OYR32459.1"/>
    <property type="molecule type" value="Genomic_DNA"/>
</dbReference>
<dbReference type="Pfam" id="PF13560">
    <property type="entry name" value="HTH_31"/>
    <property type="match status" value="1"/>
</dbReference>
<dbReference type="InterPro" id="IPR041413">
    <property type="entry name" value="MLTR_LBD"/>
</dbReference>
<organism evidence="2 3">
    <name type="scientific">Brucella lupini</name>
    <dbReference type="NCBI Taxonomy" id="255457"/>
    <lineage>
        <taxon>Bacteria</taxon>
        <taxon>Pseudomonadati</taxon>
        <taxon>Pseudomonadota</taxon>
        <taxon>Alphaproteobacteria</taxon>
        <taxon>Hyphomicrobiales</taxon>
        <taxon>Brucellaceae</taxon>
        <taxon>Brucella/Ochrobactrum group</taxon>
        <taxon>Brucella</taxon>
    </lineage>
</organism>
<dbReference type="PANTHER" id="PTHR35010:SF4">
    <property type="entry name" value="BLL5781 PROTEIN"/>
    <property type="match status" value="1"/>
</dbReference>
<comment type="caution">
    <text evidence="2">The sequence shown here is derived from an EMBL/GenBank/DDBJ whole genome shotgun (WGS) entry which is preliminary data.</text>
</comment>
<sequence>MLAAFIGCRLARGAIGSQMDQKVETFGQHLRRWRQRRRLSQLDLALRSDVSARHLSFVETGRASPSRALVLRLADELDVPLRERNVWLVAAGLAPMFGETAVDDTLFGSIRTAVELTLEAHKPFPAFAIDRHWNVVLSNGAVPELYEGVSAELLEMPINVMRLTFRPGGLGSRILNFDEWAEHLLHRLRREVDLTGNPGLHDLLREAETLYRPSKRSHPGHRVGHSLAIPLRIQTKLGPLSFFSTVTVFGTPVDVTVSEIALEMLYPADEATSRAIKGTS</sequence>
<dbReference type="SMART" id="SM00530">
    <property type="entry name" value="HTH_XRE"/>
    <property type="match status" value="1"/>
</dbReference>
<protein>
    <submittedName>
        <fullName evidence="2">Helix-turn-helix domain protein</fullName>
    </submittedName>
</protein>
<dbReference type="Pfam" id="PF17765">
    <property type="entry name" value="MLTR_LBD"/>
    <property type="match status" value="1"/>
</dbReference>
<dbReference type="Gene3D" id="3.30.450.180">
    <property type="match status" value="1"/>
</dbReference>
<dbReference type="PANTHER" id="PTHR35010">
    <property type="entry name" value="BLL4672 PROTEIN-RELATED"/>
    <property type="match status" value="1"/>
</dbReference>
<name>A0A256GZA4_9HYPH</name>
<evidence type="ECO:0000313" key="3">
    <source>
        <dbReference type="Proteomes" id="UP000216363"/>
    </source>
</evidence>
<evidence type="ECO:0000259" key="1">
    <source>
        <dbReference type="PROSITE" id="PS50943"/>
    </source>
</evidence>
<accession>A0A256GZA4</accession>
<dbReference type="SUPFAM" id="SSF47413">
    <property type="entry name" value="lambda repressor-like DNA-binding domains"/>
    <property type="match status" value="1"/>
</dbReference>
<dbReference type="Gene3D" id="1.10.260.40">
    <property type="entry name" value="lambda repressor-like DNA-binding domains"/>
    <property type="match status" value="1"/>
</dbReference>
<dbReference type="AlphaFoldDB" id="A0A256GZA4"/>
<evidence type="ECO:0000313" key="2">
    <source>
        <dbReference type="EMBL" id="OYR32459.1"/>
    </source>
</evidence>
<gene>
    <name evidence="2" type="ORF">CES86_0115</name>
</gene>
<proteinExistence type="predicted"/>
<dbReference type="GO" id="GO:0003677">
    <property type="term" value="F:DNA binding"/>
    <property type="evidence" value="ECO:0007669"/>
    <property type="project" value="InterPro"/>
</dbReference>
<dbReference type="PROSITE" id="PS50943">
    <property type="entry name" value="HTH_CROC1"/>
    <property type="match status" value="1"/>
</dbReference>
<reference evidence="2 3" key="1">
    <citation type="submission" date="2017-07" db="EMBL/GenBank/DDBJ databases">
        <title>Draft genome of Ochrobactrum lupini type strain LUP21.</title>
        <authorList>
            <person name="Krzyzanowska D.M."/>
            <person name="Jafra S."/>
        </authorList>
    </citation>
    <scope>NUCLEOTIDE SEQUENCE [LARGE SCALE GENOMIC DNA]</scope>
    <source>
        <strain evidence="2 3">LUP21</strain>
    </source>
</reference>
<dbReference type="Proteomes" id="UP000216363">
    <property type="component" value="Unassembled WGS sequence"/>
</dbReference>